<keyword evidence="3" id="KW-0808">Transferase</keyword>
<dbReference type="PANTHER" id="PTHR47313">
    <property type="entry name" value="RIBOSOMAL RNA LARGE SUBUNIT METHYLTRANSFERASE K/L"/>
    <property type="match status" value="1"/>
</dbReference>
<dbReference type="PROSITE" id="PS00092">
    <property type="entry name" value="N6_MTASE"/>
    <property type="match status" value="1"/>
</dbReference>
<accession>L8HCU2</accession>
<evidence type="ECO:0000313" key="4">
    <source>
        <dbReference type="Proteomes" id="UP000011083"/>
    </source>
</evidence>
<dbReference type="Gene3D" id="3.40.50.150">
    <property type="entry name" value="Vaccinia Virus protein VP39"/>
    <property type="match status" value="1"/>
</dbReference>
<dbReference type="KEGG" id="acan:ACA1_360250"/>
<dbReference type="OMA" id="NFEWERI"/>
<dbReference type="InterPro" id="IPR029063">
    <property type="entry name" value="SAM-dependent_MTases_sf"/>
</dbReference>
<evidence type="ECO:0000256" key="1">
    <source>
        <dbReference type="SAM" id="MobiDB-lite"/>
    </source>
</evidence>
<dbReference type="Proteomes" id="UP000011083">
    <property type="component" value="Unassembled WGS sequence"/>
</dbReference>
<dbReference type="Gene3D" id="3.30.2130.30">
    <property type="match status" value="1"/>
</dbReference>
<keyword evidence="3" id="KW-0489">Methyltransferase</keyword>
<evidence type="ECO:0000259" key="2">
    <source>
        <dbReference type="Pfam" id="PF01170"/>
    </source>
</evidence>
<feature type="region of interest" description="Disordered" evidence="1">
    <location>
        <begin position="162"/>
        <end position="197"/>
    </location>
</feature>
<dbReference type="GeneID" id="14923979"/>
<dbReference type="RefSeq" id="XP_004352487.1">
    <property type="nucleotide sequence ID" value="XM_004352435.1"/>
</dbReference>
<dbReference type="EMBL" id="KB007867">
    <property type="protein sequence ID" value="ELR23010.1"/>
    <property type="molecule type" value="Genomic_DNA"/>
</dbReference>
<feature type="compositionally biased region" description="Acidic residues" evidence="1">
    <location>
        <begin position="168"/>
        <end position="179"/>
    </location>
</feature>
<keyword evidence="4" id="KW-1185">Reference proteome</keyword>
<dbReference type="GO" id="GO:0070043">
    <property type="term" value="F:rRNA (guanine-N7-)-methyltransferase activity"/>
    <property type="evidence" value="ECO:0007669"/>
    <property type="project" value="TreeGrafter"/>
</dbReference>
<sequence length="454" mass="50868">MKGTGQKIRGAANVAGGGSWRKLFVGVTPGLEGLLINELRSLPGLRTGKHSVNWHPHDGGVEGMVTNEEMWTIAWKLAESLRVRLHAAPFVSKNFKQFASQLKKLPWEDYLPPIDRGAQAPEDVWRCKGAGCMSGDVPAFSVLSERLVSWKQERVENRLKELYGLEAQPEDNDDDDDELPPMAPPTHDDVQDPYDEEQAHSNALASRFFVRIANDRVEVSVDASGVLLHRRGIRQHVSDAPLRETIAAACLRAAGWTRERLLEEHTPKVLWDPFAGSGTILLELPARKFAFELWRSHASSPYQSYVARLFSAPEDALAQAMKARGLIALGSDIDAKCIRSAEHNALLGGYDPASYSFVEGDFDEVEPRVPRGAVVVTNPPYGVRLLPRGQSLPALFRRFERMLVRRPDLTEVVVVNGYKDFQRCMKDTTWTVLHRFSNRGLPVQLLKLNQRIQR</sequence>
<proteinExistence type="predicted"/>
<dbReference type="GO" id="GO:0043527">
    <property type="term" value="C:tRNA methyltransferase complex"/>
    <property type="evidence" value="ECO:0007669"/>
    <property type="project" value="UniProtKB-ARBA"/>
</dbReference>
<dbReference type="GO" id="GO:0003676">
    <property type="term" value="F:nucleic acid binding"/>
    <property type="evidence" value="ECO:0007669"/>
    <property type="project" value="InterPro"/>
</dbReference>
<feature type="domain" description="Ribosomal RNA large subunit methyltransferase K/L-like methyltransferase" evidence="2">
    <location>
        <begin position="231"/>
        <end position="435"/>
    </location>
</feature>
<dbReference type="GO" id="GO:0008990">
    <property type="term" value="F:rRNA (guanine-N2-)-methyltransferase activity"/>
    <property type="evidence" value="ECO:0007669"/>
    <property type="project" value="TreeGrafter"/>
</dbReference>
<dbReference type="CDD" id="cd11715">
    <property type="entry name" value="THUMP_AdoMetMT"/>
    <property type="match status" value="1"/>
</dbReference>
<organism evidence="3 4">
    <name type="scientific">Acanthamoeba castellanii (strain ATCC 30010 / Neff)</name>
    <dbReference type="NCBI Taxonomy" id="1257118"/>
    <lineage>
        <taxon>Eukaryota</taxon>
        <taxon>Amoebozoa</taxon>
        <taxon>Discosea</taxon>
        <taxon>Longamoebia</taxon>
        <taxon>Centramoebida</taxon>
        <taxon>Acanthamoebidae</taxon>
        <taxon>Acanthamoeba</taxon>
    </lineage>
</organism>
<dbReference type="PANTHER" id="PTHR47313:SF1">
    <property type="entry name" value="RIBOSOMAL RNA LARGE SUBUNIT METHYLTRANSFERASE K_L"/>
    <property type="match status" value="1"/>
</dbReference>
<dbReference type="InterPro" id="IPR002052">
    <property type="entry name" value="DNA_methylase_N6_adenine_CS"/>
</dbReference>
<dbReference type="Pfam" id="PF01170">
    <property type="entry name" value="UPF0020"/>
    <property type="match status" value="1"/>
</dbReference>
<evidence type="ECO:0000313" key="3">
    <source>
        <dbReference type="EMBL" id="ELR23010.1"/>
    </source>
</evidence>
<dbReference type="SUPFAM" id="SSF53335">
    <property type="entry name" value="S-adenosyl-L-methionine-dependent methyltransferases"/>
    <property type="match status" value="1"/>
</dbReference>
<dbReference type="InterPro" id="IPR000241">
    <property type="entry name" value="RlmKL-like_Mtase"/>
</dbReference>
<reference evidence="3 4" key="1">
    <citation type="journal article" date="2013" name="Genome Biol.">
        <title>Genome of Acanthamoeba castellanii highlights extensive lateral gene transfer and early evolution of tyrosine kinase signaling.</title>
        <authorList>
            <person name="Clarke M."/>
            <person name="Lohan A.J."/>
            <person name="Liu B."/>
            <person name="Lagkouvardos I."/>
            <person name="Roy S."/>
            <person name="Zafar N."/>
            <person name="Bertelli C."/>
            <person name="Schilde C."/>
            <person name="Kianianmomeni A."/>
            <person name="Burglin T.R."/>
            <person name="Frech C."/>
            <person name="Turcotte B."/>
            <person name="Kopec K.O."/>
            <person name="Synnott J.M."/>
            <person name="Choo C."/>
            <person name="Paponov I."/>
            <person name="Finkler A."/>
            <person name="Soon Heng Tan C."/>
            <person name="Hutchins A.P."/>
            <person name="Weinmeier T."/>
            <person name="Rattei T."/>
            <person name="Chu J.S."/>
            <person name="Gimenez G."/>
            <person name="Irimia M."/>
            <person name="Rigden D.J."/>
            <person name="Fitzpatrick D.A."/>
            <person name="Lorenzo-Morales J."/>
            <person name="Bateman A."/>
            <person name="Chiu C.H."/>
            <person name="Tang P."/>
            <person name="Hegemann P."/>
            <person name="Fromm H."/>
            <person name="Raoult D."/>
            <person name="Greub G."/>
            <person name="Miranda-Saavedra D."/>
            <person name="Chen N."/>
            <person name="Nash P."/>
            <person name="Ginger M.L."/>
            <person name="Horn M."/>
            <person name="Schaap P."/>
            <person name="Caler L."/>
            <person name="Loftus B."/>
        </authorList>
    </citation>
    <scope>NUCLEOTIDE SEQUENCE [LARGE SCALE GENOMIC DNA]</scope>
    <source>
        <strain evidence="3 4">Neff</strain>
    </source>
</reference>
<dbReference type="AlphaFoldDB" id="L8HCU2"/>
<protein>
    <submittedName>
        <fullName evidence="3">Nucleic acid methylase</fullName>
    </submittedName>
</protein>
<name>L8HCU2_ACACF</name>
<dbReference type="STRING" id="1257118.L8HCU2"/>
<dbReference type="VEuPathDB" id="AmoebaDB:ACA1_360250"/>
<dbReference type="OrthoDB" id="416496at2759"/>
<gene>
    <name evidence="3" type="ORF">ACA1_360250</name>
</gene>